<proteinExistence type="predicted"/>
<gene>
    <name evidence="1" type="ORF">HGQ17_10570</name>
</gene>
<dbReference type="RefSeq" id="WP_168887914.1">
    <property type="nucleotide sequence ID" value="NZ_JABAHY010000010.1"/>
</dbReference>
<evidence type="ECO:0000313" key="2">
    <source>
        <dbReference type="Proteomes" id="UP000523139"/>
    </source>
</evidence>
<keyword evidence="2" id="KW-1185">Reference proteome</keyword>
<dbReference type="AlphaFoldDB" id="A0A7X8TKU3"/>
<dbReference type="EMBL" id="JABAHY010000010">
    <property type="protein sequence ID" value="NLS10425.1"/>
    <property type="molecule type" value="Genomic_DNA"/>
</dbReference>
<organism evidence="1 2">
    <name type="scientific">Nesterenkonia sedimenti</name>
    <dbReference type="NCBI Taxonomy" id="1463632"/>
    <lineage>
        <taxon>Bacteria</taxon>
        <taxon>Bacillati</taxon>
        <taxon>Actinomycetota</taxon>
        <taxon>Actinomycetes</taxon>
        <taxon>Micrococcales</taxon>
        <taxon>Micrococcaceae</taxon>
        <taxon>Nesterenkonia</taxon>
    </lineage>
</organism>
<name>A0A7X8TKU3_9MICC</name>
<accession>A0A7X8TKU3</accession>
<sequence length="134" mass="14476">MAPRGFSTAFLEGQYALRTATGDDDETQSDPARVVTSALERLFTRAEGQALIRLLADPAVAVLPSLSAATRQWCEQLQATIIIWLRADAPDEDPEVAEAAARILAPEFNTHAQEGFASALGKGLQGLLRVSRER</sequence>
<dbReference type="Proteomes" id="UP000523139">
    <property type="component" value="Unassembled WGS sequence"/>
</dbReference>
<evidence type="ECO:0000313" key="1">
    <source>
        <dbReference type="EMBL" id="NLS10425.1"/>
    </source>
</evidence>
<protein>
    <submittedName>
        <fullName evidence="1">Uncharacterized protein</fullName>
    </submittedName>
</protein>
<reference evidence="1 2" key="1">
    <citation type="submission" date="2020-04" db="EMBL/GenBank/DDBJ databases">
        <title>Nesterenkonia sp. nov., isolated from marine sediment.</title>
        <authorList>
            <person name="Zhang G."/>
        </authorList>
    </citation>
    <scope>NUCLEOTIDE SEQUENCE [LARGE SCALE GENOMIC DNA]</scope>
    <source>
        <strain evidence="1 2">MY13</strain>
    </source>
</reference>
<comment type="caution">
    <text evidence="1">The sequence shown here is derived from an EMBL/GenBank/DDBJ whole genome shotgun (WGS) entry which is preliminary data.</text>
</comment>